<feature type="chain" id="PRO_5011537857" evidence="1">
    <location>
        <begin position="27"/>
        <end position="219"/>
    </location>
</feature>
<keyword evidence="1" id="KW-0732">Signal</keyword>
<proteinExistence type="predicted"/>
<dbReference type="Proteomes" id="UP000199439">
    <property type="component" value="Unassembled WGS sequence"/>
</dbReference>
<evidence type="ECO:0000313" key="3">
    <source>
        <dbReference type="EMBL" id="SFD39205.1"/>
    </source>
</evidence>
<gene>
    <name evidence="3" type="ORF">SAMN04487987_1122</name>
</gene>
<dbReference type="Pfam" id="PF07484">
    <property type="entry name" value="Collar"/>
    <property type="match status" value="1"/>
</dbReference>
<evidence type="ECO:0000259" key="2">
    <source>
        <dbReference type="Pfam" id="PF07484"/>
    </source>
</evidence>
<dbReference type="SUPFAM" id="SSF88874">
    <property type="entry name" value="Receptor-binding domain of short tail fibre protein gp12"/>
    <property type="match status" value="1"/>
</dbReference>
<protein>
    <submittedName>
        <fullName evidence="3">Microcystin-dependent protein</fullName>
    </submittedName>
</protein>
<accession>A0A1I1RY50</accession>
<dbReference type="InterPro" id="IPR011083">
    <property type="entry name" value="Phage_tail_collar_dom"/>
</dbReference>
<dbReference type="AlphaFoldDB" id="A0A1I1RY50"/>
<dbReference type="Gene3D" id="3.90.1340.10">
    <property type="entry name" value="Phage tail collar domain"/>
    <property type="match status" value="1"/>
</dbReference>
<dbReference type="EMBL" id="FOMI01000012">
    <property type="protein sequence ID" value="SFD39205.1"/>
    <property type="molecule type" value="Genomic_DNA"/>
</dbReference>
<name>A0A1I1RY50_9FLAO</name>
<dbReference type="STRING" id="870482.SAMN04487987_1122"/>
<feature type="domain" description="Phage tail collar" evidence="2">
    <location>
        <begin position="32"/>
        <end position="87"/>
    </location>
</feature>
<organism evidence="3 4">
    <name type="scientific">Algibacter pectinivorans</name>
    <dbReference type="NCBI Taxonomy" id="870482"/>
    <lineage>
        <taxon>Bacteria</taxon>
        <taxon>Pseudomonadati</taxon>
        <taxon>Bacteroidota</taxon>
        <taxon>Flavobacteriia</taxon>
        <taxon>Flavobacteriales</taxon>
        <taxon>Flavobacteriaceae</taxon>
        <taxon>Algibacter</taxon>
    </lineage>
</organism>
<sequence>MKIMKLKIKIMGLLMFCLLTSMNSKAQEGFIGEVRMFAGNFAPRNWAFCQGQLLQISSNTALFSIIGTYYGGDGRTTFALPDLRSRTAVGAGAGPGLSNINVGNKNGSENITLTISNMPIHSHVGTFTQTSGISTMPAVAEEANSDDPTNNSLAIPNIGGANRLYSSDTPDTNLSNGTVNVQGSVNILNSGSQQPFNIRNPYLGINYIICTQGIFPSRN</sequence>
<feature type="signal peptide" evidence="1">
    <location>
        <begin position="1"/>
        <end position="26"/>
    </location>
</feature>
<keyword evidence="4" id="KW-1185">Reference proteome</keyword>
<dbReference type="InterPro" id="IPR037053">
    <property type="entry name" value="Phage_tail_collar_dom_sf"/>
</dbReference>
<reference evidence="4" key="1">
    <citation type="submission" date="2016-10" db="EMBL/GenBank/DDBJ databases">
        <authorList>
            <person name="Varghese N."/>
            <person name="Submissions S."/>
        </authorList>
    </citation>
    <scope>NUCLEOTIDE SEQUENCE [LARGE SCALE GENOMIC DNA]</scope>
    <source>
        <strain evidence="4">DSM 25730</strain>
    </source>
</reference>
<evidence type="ECO:0000256" key="1">
    <source>
        <dbReference type="SAM" id="SignalP"/>
    </source>
</evidence>
<evidence type="ECO:0000313" key="4">
    <source>
        <dbReference type="Proteomes" id="UP000199439"/>
    </source>
</evidence>